<sequence>MTLLTTLCGGGSCPTVYRTDRGTLIVQGYTVSADSVDLDLPDGEQLVEIPAELLAAAVRADT</sequence>
<dbReference type="EMBL" id="JAHXZI010000009">
    <property type="protein sequence ID" value="MBW6435859.1"/>
    <property type="molecule type" value="Genomic_DNA"/>
</dbReference>
<reference evidence="1 2" key="1">
    <citation type="journal article" date="2013" name="Antonie Van Leeuwenhoek">
        <title>Actinoplanes hulinensis sp. nov., a novel actinomycete isolated from soybean root (Glycine max (L.) Merr).</title>
        <authorList>
            <person name="Shen Y."/>
            <person name="Liu C."/>
            <person name="Wang X."/>
            <person name="Zhao J."/>
            <person name="Jia F."/>
            <person name="Zhang Y."/>
            <person name="Wang L."/>
            <person name="Yang D."/>
            <person name="Xiang W."/>
        </authorList>
    </citation>
    <scope>NUCLEOTIDE SEQUENCE [LARGE SCALE GENOMIC DNA]</scope>
    <source>
        <strain evidence="1 2">NEAU-M9</strain>
    </source>
</reference>
<evidence type="ECO:0000313" key="2">
    <source>
        <dbReference type="Proteomes" id="UP001519863"/>
    </source>
</evidence>
<organism evidence="1 2">
    <name type="scientific">Actinoplanes hulinensis</name>
    <dbReference type="NCBI Taxonomy" id="1144547"/>
    <lineage>
        <taxon>Bacteria</taxon>
        <taxon>Bacillati</taxon>
        <taxon>Actinomycetota</taxon>
        <taxon>Actinomycetes</taxon>
        <taxon>Micromonosporales</taxon>
        <taxon>Micromonosporaceae</taxon>
        <taxon>Actinoplanes</taxon>
    </lineage>
</organism>
<gene>
    <name evidence="1" type="ORF">KZ829_19140</name>
</gene>
<name>A0ABS7B4Z1_9ACTN</name>
<dbReference type="Proteomes" id="UP001519863">
    <property type="component" value="Unassembled WGS sequence"/>
</dbReference>
<evidence type="ECO:0000313" key="1">
    <source>
        <dbReference type="EMBL" id="MBW6435859.1"/>
    </source>
</evidence>
<proteinExistence type="predicted"/>
<accession>A0ABS7B4Z1</accession>
<protein>
    <submittedName>
        <fullName evidence="1">Uncharacterized protein</fullName>
    </submittedName>
</protein>
<comment type="caution">
    <text evidence="1">The sequence shown here is derived from an EMBL/GenBank/DDBJ whole genome shotgun (WGS) entry which is preliminary data.</text>
</comment>
<keyword evidence="2" id="KW-1185">Reference proteome</keyword>